<accession>P88920</accession>
<dbReference type="EMBL" id="U75698">
    <property type="protein sequence ID" value="AAC57112.1"/>
    <property type="molecule type" value="Genomic_DNA"/>
</dbReference>
<reference evidence="2" key="2">
    <citation type="journal article" date="1996" name="Proc. Natl. Acad. Sci. U.S.A.">
        <title>Nucleotide sequence of the Kaposi sarcoma-associated herpesvirus (HHV8).</title>
        <authorList>
            <person name="Russo J.J."/>
            <person name="Bohenzky R.A."/>
            <person name="Chien M.-C."/>
            <person name="Chen J."/>
            <person name="Yan M."/>
            <person name="Maddalena D."/>
            <person name="Parry J.P."/>
            <person name="Peruzzi D."/>
            <person name="Edelman I.S."/>
            <person name="Chang Y."/>
            <person name="Moore P.S."/>
        </authorList>
    </citation>
    <scope>NUCLEOTIDE SEQUENCE</scope>
</reference>
<organism evidence="2">
    <name type="scientific">Human herpesvirus 8 type M</name>
    <dbReference type="NCBI Taxonomy" id="435895"/>
    <lineage>
        <taxon>Viruses</taxon>
        <taxon>Duplodnaviria</taxon>
        <taxon>Heunggongvirae</taxon>
        <taxon>Peploviricota</taxon>
        <taxon>Herviviricetes</taxon>
        <taxon>Herpesvirales</taxon>
        <taxon>Orthoherpesviridae</taxon>
        <taxon>Gammaherpesvirinae</taxon>
        <taxon>Rhadinovirus</taxon>
        <taxon>Rhadinovirus humangamma8</taxon>
        <taxon>Human herpesvirus 8</taxon>
    </lineage>
</organism>
<reference evidence="2" key="3">
    <citation type="journal article" date="1996" name="Science">
        <title>Molecular mimicry of human cytokine and cytokine response pathway genes by KSHV.</title>
        <authorList>
            <person name="Moore P.S."/>
            <person name="Boshoff C."/>
            <person name="Weiss R.A."/>
            <person name="Chang Y."/>
        </authorList>
    </citation>
    <scope>NUCLEOTIDE SEQUENCE</scope>
</reference>
<name>P88920_HHV8</name>
<comment type="interaction">
    <interactant intactId="EBI-7922255">
        <id>P88920</id>
    </interactant>
    <interactant intactId="EBI-7922255">
        <id>P88920</id>
        <label>-</label>
    </interactant>
    <organismsDiffer>false</organismsDiffer>
    <experiments>2</experiments>
</comment>
<reference evidence="2" key="1">
    <citation type="journal article" date="1996" name="J. Virol.">
        <title>Primary characterization of a herpesvirus agent associated with Kaposi's sarcomae.</title>
        <authorList>
            <person name="Moore P.S."/>
            <person name="Gao S.J."/>
            <person name="Dominguez G."/>
            <person name="Cesarman E."/>
            <person name="Lungu O."/>
            <person name="Knowles D.M."/>
            <person name="Garber R."/>
            <person name="Pellett P.E."/>
            <person name="McGeoch D.J."/>
            <person name="Chang Y."/>
        </authorList>
    </citation>
    <scope>NUCLEOTIDE SEQUENCE</scope>
</reference>
<sequence>MSQNRKTLPADGPGGHGVLCEGVPPRHRCEMKSVASPLCQFHGVFCLYQCRQCLAYHVCDGGAECVLLHTPESVICELTGNCMLGNIQEGQFLGPVPYRTLDNQVDRDAYHGMLACLKRDIVRYLQTWPDTTVIVQEIALGDGVTDTISAIIDETFGECLPVLGEAQGGYAMVCSMYLHVIVSIYSTKTVYNSMLFKCTKNKKYDCIAKRVRTKWMRMLSTKDT</sequence>
<protein>
    <submittedName>
        <fullName evidence="2">ORF 31</fullName>
    </submittedName>
</protein>
<evidence type="ECO:0000256" key="1">
    <source>
        <dbReference type="ARBA" id="ARBA00009153"/>
    </source>
</evidence>
<dbReference type="Pfam" id="PF03048">
    <property type="entry name" value="Herpes_UL92"/>
    <property type="match status" value="1"/>
</dbReference>
<dbReference type="GO" id="GO:0042802">
    <property type="term" value="F:identical protein binding"/>
    <property type="evidence" value="ECO:0000353"/>
    <property type="project" value="IntAct"/>
</dbReference>
<dbReference type="IntAct" id="P88920">
    <property type="interactions" value="5"/>
</dbReference>
<comment type="interaction">
    <interactant intactId="EBI-7922255">
        <id>P88920</id>
    </interactant>
    <interactant intactId="EBI-7922097">
        <id>P88948</id>
    </interactant>
    <organismsDiffer>false</organismsDiffer>
    <experiments>2</experiments>
</comment>
<proteinExistence type="evidence at protein level"/>
<reference evidence="2" key="4">
    <citation type="submission" date="1997-05" db="EMBL/GenBank/DDBJ databases">
        <authorList>
            <person name="Russo J.J."/>
            <person name="Bohenzky R.A."/>
            <person name="Chien M.-C."/>
            <person name="Chen J."/>
            <person name="Yan M."/>
            <person name="Maddalena D."/>
            <person name="Parry J.P."/>
            <person name="Peruzzi D."/>
            <person name="Edelman I.S."/>
            <person name="Chang Y."/>
            <person name="Moore P.S."/>
        </authorList>
    </citation>
    <scope>NUCLEOTIDE SEQUENCE</scope>
</reference>
<dbReference type="InterPro" id="IPR004289">
    <property type="entry name" value="Herpes_UL92"/>
</dbReference>
<comment type="similarity">
    <text evidence="1">Belongs to the herpesviridae UL92 family.</text>
</comment>
<evidence type="ECO:0000313" key="2">
    <source>
        <dbReference type="EMBL" id="AAC57112.1"/>
    </source>
</evidence>
<dbReference type="MINT" id="P88920"/>
<comment type="interaction">
    <interactant intactId="EBI-7922255">
        <id>P88920</id>
    </interactant>
    <interactant intactId="EBI-7921957">
        <id>P88947</id>
    </interactant>
    <organismsDiffer>false</organismsDiffer>
    <experiments>2</experiments>
</comment>